<dbReference type="Proteomes" id="UP000647172">
    <property type="component" value="Unassembled WGS sequence"/>
</dbReference>
<reference evidence="2" key="1">
    <citation type="submission" date="2021-01" db="EMBL/GenBank/DDBJ databases">
        <title>Whole genome shotgun sequence of Actinoplanes nipponensis NBRC 14063.</title>
        <authorList>
            <person name="Komaki H."/>
            <person name="Tamura T."/>
        </authorList>
    </citation>
    <scope>NUCLEOTIDE SEQUENCE</scope>
    <source>
        <strain evidence="2">NBRC 14063</strain>
    </source>
</reference>
<evidence type="ECO:0000313" key="3">
    <source>
        <dbReference type="Proteomes" id="UP000647172"/>
    </source>
</evidence>
<accession>A0A919MLL3</accession>
<sequence length="265" mass="28520">MRLEVPSRDRGQPGAARGAYRGVMIRWISAFIDRPVARLDEAVAFWTAVTGTKPAPQEDPGFVRLHSATSDDWLEIQGVRDGPGGAHLDLAVTDVAAFAATARDAGATTVADHGSWQVLRSPAGQAFCVAAGPGGRVLPRALTAPDGTRTLLDQVCLDVGPAGYDTEVAFWAGLTGWRLERLPPCFHRLTPQPRLAVRILLQRTDHEQPPSAHLDLACSDVRAARARHEQLGAAFVGEWPEWTVMRDPAGGRYCLTGRVPPGEKA</sequence>
<evidence type="ECO:0000313" key="2">
    <source>
        <dbReference type="EMBL" id="GIE48922.1"/>
    </source>
</evidence>
<dbReference type="Gene3D" id="3.10.180.10">
    <property type="entry name" value="2,3-Dihydroxybiphenyl 1,2-Dioxygenase, domain 1"/>
    <property type="match status" value="2"/>
</dbReference>
<comment type="caution">
    <text evidence="2">The sequence shown here is derived from an EMBL/GenBank/DDBJ whole genome shotgun (WGS) entry which is preliminary data.</text>
</comment>
<proteinExistence type="predicted"/>
<dbReference type="EMBL" id="BOMQ01000028">
    <property type="protein sequence ID" value="GIE48922.1"/>
    <property type="molecule type" value="Genomic_DNA"/>
</dbReference>
<dbReference type="PANTHER" id="PTHR35908">
    <property type="entry name" value="HYPOTHETICAL FUSION PROTEIN"/>
    <property type="match status" value="1"/>
</dbReference>
<keyword evidence="3" id="KW-1185">Reference proteome</keyword>
<gene>
    <name evidence="2" type="ORF">Ani05nite_24560</name>
</gene>
<dbReference type="AlphaFoldDB" id="A0A919MLL3"/>
<dbReference type="SUPFAM" id="SSF54593">
    <property type="entry name" value="Glyoxalase/Bleomycin resistance protein/Dihydroxybiphenyl dioxygenase"/>
    <property type="match status" value="2"/>
</dbReference>
<dbReference type="InterPro" id="IPR037523">
    <property type="entry name" value="VOC_core"/>
</dbReference>
<dbReference type="InterPro" id="IPR029068">
    <property type="entry name" value="Glyas_Bleomycin-R_OHBP_Dase"/>
</dbReference>
<dbReference type="PANTHER" id="PTHR35908:SF1">
    <property type="entry name" value="CONSERVED PROTEIN"/>
    <property type="match status" value="1"/>
</dbReference>
<evidence type="ECO:0000259" key="1">
    <source>
        <dbReference type="PROSITE" id="PS51819"/>
    </source>
</evidence>
<organism evidence="2 3">
    <name type="scientific">Actinoplanes nipponensis</name>
    <dbReference type="NCBI Taxonomy" id="135950"/>
    <lineage>
        <taxon>Bacteria</taxon>
        <taxon>Bacillati</taxon>
        <taxon>Actinomycetota</taxon>
        <taxon>Actinomycetes</taxon>
        <taxon>Micromonosporales</taxon>
        <taxon>Micromonosporaceae</taxon>
        <taxon>Actinoplanes</taxon>
    </lineage>
</organism>
<protein>
    <recommendedName>
        <fullName evidence="1">VOC domain-containing protein</fullName>
    </recommendedName>
</protein>
<dbReference type="Pfam" id="PF18029">
    <property type="entry name" value="Glyoxalase_6"/>
    <property type="match status" value="2"/>
</dbReference>
<dbReference type="PROSITE" id="PS51819">
    <property type="entry name" value="VOC"/>
    <property type="match status" value="1"/>
</dbReference>
<name>A0A919MLL3_9ACTN</name>
<feature type="domain" description="VOC" evidence="1">
    <location>
        <begin position="28"/>
        <end position="155"/>
    </location>
</feature>
<dbReference type="InterPro" id="IPR041581">
    <property type="entry name" value="Glyoxalase_6"/>
</dbReference>